<sequence>MFRWLNSKRGQNTAEYAILIGVIVAAAIAMQIYIRRGMQARIKDAVDFTQTADDDAGNGFFSNMTQYEPYYYQTNFETSQSGTQSEELQSGGGVIRTSITDTTQRTGNQTYGNYMEAN</sequence>
<dbReference type="EMBL" id="CP019384">
    <property type="protein sequence ID" value="QAT16251.1"/>
    <property type="molecule type" value="Genomic_DNA"/>
</dbReference>
<evidence type="ECO:0008006" key="4">
    <source>
        <dbReference type="Google" id="ProtNLM"/>
    </source>
</evidence>
<organism evidence="2 3">
    <name type="scientific">Velamenicoccus archaeovorus</name>
    <dbReference type="NCBI Taxonomy" id="1930593"/>
    <lineage>
        <taxon>Bacteria</taxon>
        <taxon>Pseudomonadati</taxon>
        <taxon>Candidatus Omnitrophota</taxon>
        <taxon>Candidatus Velamenicoccus</taxon>
    </lineage>
</organism>
<dbReference type="AlphaFoldDB" id="A0A410P2C9"/>
<dbReference type="KEGG" id="vai:BU251_00105"/>
<gene>
    <name evidence="2" type="ORF">BU251_00105</name>
</gene>
<keyword evidence="1" id="KW-0812">Transmembrane</keyword>
<keyword evidence="1" id="KW-0472">Membrane</keyword>
<accession>A0A410P2C9</accession>
<dbReference type="Proteomes" id="UP000287243">
    <property type="component" value="Chromosome"/>
</dbReference>
<reference evidence="2 3" key="1">
    <citation type="submission" date="2017-01" db="EMBL/GenBank/DDBJ databases">
        <title>First insights into the biology of 'candidatus Vampirococcus archaeovorus'.</title>
        <authorList>
            <person name="Kizina J."/>
            <person name="Jordan S."/>
            <person name="Stueber K."/>
            <person name="Reinhardt R."/>
            <person name="Harder J."/>
        </authorList>
    </citation>
    <scope>NUCLEOTIDE SEQUENCE [LARGE SCALE GENOMIC DNA]</scope>
    <source>
        <strain evidence="2 3">LiM</strain>
    </source>
</reference>
<evidence type="ECO:0000313" key="3">
    <source>
        <dbReference type="Proteomes" id="UP000287243"/>
    </source>
</evidence>
<keyword evidence="3" id="KW-1185">Reference proteome</keyword>
<proteinExistence type="predicted"/>
<keyword evidence="1" id="KW-1133">Transmembrane helix</keyword>
<evidence type="ECO:0000313" key="2">
    <source>
        <dbReference type="EMBL" id="QAT16251.1"/>
    </source>
</evidence>
<evidence type="ECO:0000256" key="1">
    <source>
        <dbReference type="SAM" id="Phobius"/>
    </source>
</evidence>
<protein>
    <recommendedName>
        <fullName evidence="4">Class III signal peptide-containing protein</fullName>
    </recommendedName>
</protein>
<feature type="transmembrane region" description="Helical" evidence="1">
    <location>
        <begin position="16"/>
        <end position="34"/>
    </location>
</feature>
<dbReference type="RefSeq" id="WP_128698888.1">
    <property type="nucleotide sequence ID" value="NZ_CP019384.1"/>
</dbReference>
<name>A0A410P2C9_VELA1</name>